<evidence type="ECO:0000313" key="3">
    <source>
        <dbReference type="Proteomes" id="UP000722485"/>
    </source>
</evidence>
<dbReference type="OrthoDB" id="2684236at2759"/>
<evidence type="ECO:0000313" key="2">
    <source>
        <dbReference type="EMBL" id="KAF7543120.1"/>
    </source>
</evidence>
<feature type="region of interest" description="Disordered" evidence="1">
    <location>
        <begin position="1"/>
        <end position="24"/>
    </location>
</feature>
<proteinExistence type="predicted"/>
<feature type="compositionally biased region" description="Basic and acidic residues" evidence="1">
    <location>
        <begin position="78"/>
        <end position="88"/>
    </location>
</feature>
<protein>
    <recommendedName>
        <fullName evidence="4">Alpha-ketoglutarate-dependent sulfonate dioxygenase</fullName>
    </recommendedName>
</protein>
<dbReference type="Proteomes" id="UP000722485">
    <property type="component" value="Unassembled WGS sequence"/>
</dbReference>
<dbReference type="AlphaFoldDB" id="A0A9P5GXU8"/>
<dbReference type="PANTHER" id="PTHR34365:SF7">
    <property type="entry name" value="GLYCINE-RICH DOMAIN-CONTAINING PROTEIN 1"/>
    <property type="match status" value="1"/>
</dbReference>
<keyword evidence="3" id="KW-1185">Reference proteome</keyword>
<dbReference type="Pfam" id="PF07173">
    <property type="entry name" value="GRDP-like"/>
    <property type="match status" value="1"/>
</dbReference>
<name>A0A9P5GXU8_9HYPO</name>
<evidence type="ECO:0000256" key="1">
    <source>
        <dbReference type="SAM" id="MobiDB-lite"/>
    </source>
</evidence>
<dbReference type="PANTHER" id="PTHR34365">
    <property type="entry name" value="ENOLASE (DUF1399)"/>
    <property type="match status" value="1"/>
</dbReference>
<evidence type="ECO:0008006" key="4">
    <source>
        <dbReference type="Google" id="ProtNLM"/>
    </source>
</evidence>
<comment type="caution">
    <text evidence="2">The sequence shown here is derived from an EMBL/GenBank/DDBJ whole genome shotgun (WGS) entry which is preliminary data.</text>
</comment>
<dbReference type="EMBL" id="JAANBB010000389">
    <property type="protein sequence ID" value="KAF7543120.1"/>
    <property type="molecule type" value="Genomic_DNA"/>
</dbReference>
<gene>
    <name evidence="2" type="ORF">G7Z17_g10998</name>
</gene>
<accession>A0A9P5GXU8</accession>
<dbReference type="InterPro" id="IPR009836">
    <property type="entry name" value="GRDP-like"/>
</dbReference>
<organism evidence="2 3">
    <name type="scientific">Cylindrodendrum hubeiense</name>
    <dbReference type="NCBI Taxonomy" id="595255"/>
    <lineage>
        <taxon>Eukaryota</taxon>
        <taxon>Fungi</taxon>
        <taxon>Dikarya</taxon>
        <taxon>Ascomycota</taxon>
        <taxon>Pezizomycotina</taxon>
        <taxon>Sordariomycetes</taxon>
        <taxon>Hypocreomycetidae</taxon>
        <taxon>Hypocreales</taxon>
        <taxon>Nectriaceae</taxon>
        <taxon>Cylindrodendrum</taxon>
    </lineage>
</organism>
<feature type="compositionally biased region" description="Basic and acidic residues" evidence="1">
    <location>
        <begin position="96"/>
        <end position="106"/>
    </location>
</feature>
<reference evidence="2" key="1">
    <citation type="submission" date="2020-03" db="EMBL/GenBank/DDBJ databases">
        <title>Draft Genome Sequence of Cylindrodendrum hubeiense.</title>
        <authorList>
            <person name="Buettner E."/>
            <person name="Kellner H."/>
        </authorList>
    </citation>
    <scope>NUCLEOTIDE SEQUENCE</scope>
    <source>
        <strain evidence="2">IHI 201604</strain>
    </source>
</reference>
<feature type="region of interest" description="Disordered" evidence="1">
    <location>
        <begin position="78"/>
        <end position="138"/>
    </location>
</feature>
<sequence>MSAPPSYQDAEAAAATSEPPPGLAESFATLSLATTPRDPDPDTCLAHLRLLSAFESLREDVGYTDGLWGLWDTRAPAETEKDHAKEPVAKASQQKVPDEKKGKEPTSKASQSKFPSEKQAKEPAPNAPQTEVPNERHLQLSKIREKRWALFVARAADRYETWWKGLVEGPALTEDDMNSQTSTAYALFPISQNTQDSKYWGKTSLPPLDVLMVYHAHMLNPYNFLEDCVRAGYGQLWANGMPWNLVNAAIDQSFNYNVSDEDKARWIAMTGRAWDNVEDPLVKSVPCPVCVNHIEIPWTTCGLDENSKTDHDPGLIGSGYGDGELNASCNKCGTRINKEFLSVAKFCNDARDLLVKNLPMPGTVLNPVSGEPEGFEPRYAQPWNPQTFPNRMIRLVLRIDIQDLIKSPRLAHPPTVDDVRKMVEDVLSSQSALRTIEQGSPTGRTLRTIRATPIARLSVRKMMSRYWDNFSPFALDLGGAVLRQGIFSEKMQKIDWLHSPTARDTMTRLITKYQRFVSIIAENPKRIAVPTLDVDLAWHTHQLSPSAYYAYTIAATKKFIRHDDKVDEDGLRDGFEWTSKTYQEKFGQVYSECTCWYCESVRTSHISSIGKVLGISSNEKIDEKFHTSGVANLCPPDNSAHISSHNAVKLDLSGETKADAVRRYAQDAHQRRLEESYQKACKRAEKKGRKLPPREQYYDHWGYSYYMYGPWMYPMYFTPGMYYAAPGYAGAGGGGCAAGSCGGGVAAGACGSPGGCAAGGCGGGAGAGGGGCGGGGGGGGGCGGGGGGCGGGGGS</sequence>